<sequence>MGKNFKDSEEKKEPQKQSSIGPVKKTRLAKETSKLKTSLLLTRWEEPKKTTRPKGSATGSAKSDNQKQPRKAIPLKKNEEETPSAQSKQANQPTVAEVYYAMMTRPRGEGKRKLKPTGYIVESDSESEIADTDYCDEQKE</sequence>
<proteinExistence type="predicted"/>
<evidence type="ECO:0000256" key="1">
    <source>
        <dbReference type="SAM" id="MobiDB-lite"/>
    </source>
</evidence>
<evidence type="ECO:0000313" key="2">
    <source>
        <dbReference type="EMBL" id="CAE0258469.1"/>
    </source>
</evidence>
<feature type="compositionally biased region" description="Polar residues" evidence="1">
    <location>
        <begin position="83"/>
        <end position="94"/>
    </location>
</feature>
<feature type="compositionally biased region" description="Basic and acidic residues" evidence="1">
    <location>
        <begin position="1"/>
        <end position="15"/>
    </location>
</feature>
<accession>A0A7S3GA09</accession>
<protein>
    <submittedName>
        <fullName evidence="2">Uncharacterized protein</fullName>
    </submittedName>
</protein>
<feature type="region of interest" description="Disordered" evidence="1">
    <location>
        <begin position="1"/>
        <end position="94"/>
    </location>
</feature>
<feature type="region of interest" description="Disordered" evidence="1">
    <location>
        <begin position="106"/>
        <end position="140"/>
    </location>
</feature>
<dbReference type="AlphaFoldDB" id="A0A7S3GA09"/>
<name>A0A7S3GA09_9EUKA</name>
<dbReference type="EMBL" id="HBIB01032021">
    <property type="protein sequence ID" value="CAE0258469.1"/>
    <property type="molecule type" value="Transcribed_RNA"/>
</dbReference>
<reference evidence="2" key="1">
    <citation type="submission" date="2021-01" db="EMBL/GenBank/DDBJ databases">
        <authorList>
            <person name="Corre E."/>
            <person name="Pelletier E."/>
            <person name="Niang G."/>
            <person name="Scheremetjew M."/>
            <person name="Finn R."/>
            <person name="Kale V."/>
            <person name="Holt S."/>
            <person name="Cochrane G."/>
            <person name="Meng A."/>
            <person name="Brown T."/>
            <person name="Cohen L."/>
        </authorList>
    </citation>
    <scope>NUCLEOTIDE SEQUENCE</scope>
    <source>
        <strain evidence="2">NIES-2562</strain>
    </source>
</reference>
<gene>
    <name evidence="2" type="ORF">PBIL07802_LOCUS20732</name>
</gene>
<feature type="compositionally biased region" description="Acidic residues" evidence="1">
    <location>
        <begin position="123"/>
        <end position="140"/>
    </location>
</feature>
<organism evidence="2">
    <name type="scientific">Palpitomonas bilix</name>
    <dbReference type="NCBI Taxonomy" id="652834"/>
    <lineage>
        <taxon>Eukaryota</taxon>
        <taxon>Eukaryota incertae sedis</taxon>
    </lineage>
</organism>